<dbReference type="Proteomes" id="UP000018144">
    <property type="component" value="Unassembled WGS sequence"/>
</dbReference>
<feature type="region of interest" description="Disordered" evidence="1">
    <location>
        <begin position="44"/>
        <end position="147"/>
    </location>
</feature>
<feature type="region of interest" description="Disordered" evidence="1">
    <location>
        <begin position="205"/>
        <end position="227"/>
    </location>
</feature>
<feature type="compositionally biased region" description="Low complexity" evidence="1">
    <location>
        <begin position="334"/>
        <end position="345"/>
    </location>
</feature>
<keyword evidence="3" id="KW-1185">Reference proteome</keyword>
<dbReference type="AlphaFoldDB" id="U4L3Q4"/>
<feature type="compositionally biased region" description="Polar residues" evidence="1">
    <location>
        <begin position="135"/>
        <end position="145"/>
    </location>
</feature>
<feature type="compositionally biased region" description="Basic and acidic residues" evidence="1">
    <location>
        <begin position="108"/>
        <end position="132"/>
    </location>
</feature>
<protein>
    <submittedName>
        <fullName evidence="2">Uncharacterized protein</fullName>
    </submittedName>
</protein>
<sequence>MAEPPSERTKVHTQNKTGGEEHPSEDNSAALLAPVVKNSVSQSGIAVDISAQPKPQAEKSVSGESDKKSPQDTITEISAQENLVPRLDSGDLESKAPGGKGPENIGPAKKDQAKKDQAKKDQAKKDQAKKGLENANGNNNIQEQRSGWHLKITNSDVAGAKSVDAFDIVLVQVCKEECWDWLVDLFETVTDGPVMAGYTKTEAAASPDLKLPSRQKQTNATSKQTPTAGTTYEARILQFQLQSKSNLNFDDLATNLRIQLSNERKNAGDETKPIIFVGGKSTVASKIMHGLFNPEDSTHMSRSLSKSLGIDGATAAVIFMNRDPPKSTEDSTASENNNGIGSSENLNHDIELNQSTQFETGAGTHTSFDLPDIKVLYDVIFFTLQEWWEGAQFCEPTGN</sequence>
<evidence type="ECO:0000256" key="1">
    <source>
        <dbReference type="SAM" id="MobiDB-lite"/>
    </source>
</evidence>
<proteinExistence type="predicted"/>
<gene>
    <name evidence="2" type="ORF">PCON_10969</name>
</gene>
<feature type="compositionally biased region" description="Polar residues" evidence="1">
    <location>
        <begin position="214"/>
        <end position="227"/>
    </location>
</feature>
<dbReference type="EMBL" id="HF935612">
    <property type="protein sequence ID" value="CCX11375.1"/>
    <property type="molecule type" value="Genomic_DNA"/>
</dbReference>
<name>U4L3Q4_PYROM</name>
<feature type="region of interest" description="Disordered" evidence="1">
    <location>
        <begin position="322"/>
        <end position="346"/>
    </location>
</feature>
<feature type="region of interest" description="Disordered" evidence="1">
    <location>
        <begin position="1"/>
        <end position="30"/>
    </location>
</feature>
<feature type="compositionally biased region" description="Polar residues" evidence="1">
    <location>
        <begin position="71"/>
        <end position="81"/>
    </location>
</feature>
<feature type="compositionally biased region" description="Basic and acidic residues" evidence="1">
    <location>
        <begin position="1"/>
        <end position="10"/>
    </location>
</feature>
<organism evidence="2 3">
    <name type="scientific">Pyronema omphalodes (strain CBS 100304)</name>
    <name type="common">Pyronema confluens</name>
    <dbReference type="NCBI Taxonomy" id="1076935"/>
    <lineage>
        <taxon>Eukaryota</taxon>
        <taxon>Fungi</taxon>
        <taxon>Dikarya</taxon>
        <taxon>Ascomycota</taxon>
        <taxon>Pezizomycotina</taxon>
        <taxon>Pezizomycetes</taxon>
        <taxon>Pezizales</taxon>
        <taxon>Pyronemataceae</taxon>
        <taxon>Pyronema</taxon>
    </lineage>
</organism>
<reference evidence="2 3" key="1">
    <citation type="journal article" date="2013" name="PLoS Genet.">
        <title>The genome and development-dependent transcriptomes of Pyronema confluens: a window into fungal evolution.</title>
        <authorList>
            <person name="Traeger S."/>
            <person name="Altegoer F."/>
            <person name="Freitag M."/>
            <person name="Gabaldon T."/>
            <person name="Kempken F."/>
            <person name="Kumar A."/>
            <person name="Marcet-Houben M."/>
            <person name="Poggeler S."/>
            <person name="Stajich J.E."/>
            <person name="Nowrousian M."/>
        </authorList>
    </citation>
    <scope>NUCLEOTIDE SEQUENCE [LARGE SCALE GENOMIC DNA]</scope>
    <source>
        <strain evidence="3">CBS 100304</strain>
        <tissue evidence="2">Vegetative mycelium</tissue>
    </source>
</reference>
<evidence type="ECO:0000313" key="3">
    <source>
        <dbReference type="Proteomes" id="UP000018144"/>
    </source>
</evidence>
<evidence type="ECO:0000313" key="2">
    <source>
        <dbReference type="EMBL" id="CCX11375.1"/>
    </source>
</evidence>
<accession>U4L3Q4</accession>